<dbReference type="Proteomes" id="UP000740926">
    <property type="component" value="Unassembled WGS sequence"/>
</dbReference>
<evidence type="ECO:0000313" key="1">
    <source>
        <dbReference type="EMBL" id="KAG1530094.1"/>
    </source>
</evidence>
<dbReference type="EMBL" id="JAANIU010013197">
    <property type="protein sequence ID" value="KAG1530094.1"/>
    <property type="molecule type" value="Genomic_DNA"/>
</dbReference>
<accession>A0A9P6XQB2</accession>
<protein>
    <submittedName>
        <fullName evidence="1">Uncharacterized protein</fullName>
    </submittedName>
</protein>
<proteinExistence type="predicted"/>
<evidence type="ECO:0000313" key="2">
    <source>
        <dbReference type="Proteomes" id="UP000740926"/>
    </source>
</evidence>
<reference evidence="1 2" key="1">
    <citation type="journal article" date="2020" name="Microb. Genom.">
        <title>Genetic diversity of clinical and environmental Mucorales isolates obtained from an investigation of mucormycosis cases among solid organ transplant recipients.</title>
        <authorList>
            <person name="Nguyen M.H."/>
            <person name="Kaul D."/>
            <person name="Muto C."/>
            <person name="Cheng S.J."/>
            <person name="Richter R.A."/>
            <person name="Bruno V.M."/>
            <person name="Liu G."/>
            <person name="Beyhan S."/>
            <person name="Sundermann A.J."/>
            <person name="Mounaud S."/>
            <person name="Pasculle A.W."/>
            <person name="Nierman W.C."/>
            <person name="Driscoll E."/>
            <person name="Cumbie R."/>
            <person name="Clancy C.J."/>
            <person name="Dupont C.L."/>
        </authorList>
    </citation>
    <scope>NUCLEOTIDE SEQUENCE [LARGE SCALE GENOMIC DNA]</scope>
    <source>
        <strain evidence="1 2">GL24</strain>
    </source>
</reference>
<sequence length="123" mass="13424">MYSSANRNMTGFIHRVRYFPRTMAMAELRQEVGLEIEAALVRVGVLIQDPGGYVEARGPFDYVFLGPQPYETGDTEPSDSGEDAPVLGWYPGVWAGVFGPISEAQLALLPLPPAQPFPPMVAL</sequence>
<name>A0A9P6XQB2_9FUNG</name>
<dbReference type="AlphaFoldDB" id="A0A9P6XQB2"/>
<comment type="caution">
    <text evidence="1">The sequence shown here is derived from an EMBL/GenBank/DDBJ whole genome shotgun (WGS) entry which is preliminary data.</text>
</comment>
<organism evidence="1 2">
    <name type="scientific">Rhizopus delemar</name>
    <dbReference type="NCBI Taxonomy" id="936053"/>
    <lineage>
        <taxon>Eukaryota</taxon>
        <taxon>Fungi</taxon>
        <taxon>Fungi incertae sedis</taxon>
        <taxon>Mucoromycota</taxon>
        <taxon>Mucoromycotina</taxon>
        <taxon>Mucoromycetes</taxon>
        <taxon>Mucorales</taxon>
        <taxon>Mucorineae</taxon>
        <taxon>Rhizopodaceae</taxon>
        <taxon>Rhizopus</taxon>
    </lineage>
</organism>
<gene>
    <name evidence="1" type="ORF">G6F50_017549</name>
</gene>
<keyword evidence="2" id="KW-1185">Reference proteome</keyword>